<dbReference type="Pfam" id="PF01609">
    <property type="entry name" value="DDE_Tnp_1"/>
    <property type="match status" value="1"/>
</dbReference>
<organism evidence="4">
    <name type="scientific">Methylobacterium bullatum</name>
    <dbReference type="NCBI Taxonomy" id="570505"/>
    <lineage>
        <taxon>Bacteria</taxon>
        <taxon>Pseudomonadati</taxon>
        <taxon>Pseudomonadota</taxon>
        <taxon>Alphaproteobacteria</taxon>
        <taxon>Hyphomicrobiales</taxon>
        <taxon>Methylobacteriaceae</taxon>
        <taxon>Methylobacterium</taxon>
    </lineage>
</organism>
<dbReference type="AlphaFoldDB" id="A0A679JKT8"/>
<evidence type="ECO:0000259" key="3">
    <source>
        <dbReference type="Pfam" id="PF01609"/>
    </source>
</evidence>
<evidence type="ECO:0000256" key="2">
    <source>
        <dbReference type="SAM" id="Phobius"/>
    </source>
</evidence>
<proteinExistence type="predicted"/>
<dbReference type="GO" id="GO:0003677">
    <property type="term" value="F:DNA binding"/>
    <property type="evidence" value="ECO:0007669"/>
    <property type="project" value="InterPro"/>
</dbReference>
<dbReference type="GO" id="GO:0006313">
    <property type="term" value="P:DNA transposition"/>
    <property type="evidence" value="ECO:0007669"/>
    <property type="project" value="InterPro"/>
</dbReference>
<feature type="compositionally biased region" description="Basic and acidic residues" evidence="1">
    <location>
        <begin position="15"/>
        <end position="28"/>
    </location>
</feature>
<sequence length="88" mass="10466">MSASTPTARRRLKQRRDEPVIPSRKDQLRQPGFDKAAYRERHKVERLIGRLKQYRRIATRYEKRAANYLVMVTLGMTMLCSHDFSEMP</sequence>
<evidence type="ECO:0000313" key="4">
    <source>
        <dbReference type="EMBL" id="CAA2137007.1"/>
    </source>
</evidence>
<keyword evidence="2" id="KW-0812">Transmembrane</keyword>
<dbReference type="EMBL" id="LR743510">
    <property type="protein sequence ID" value="CAA2137007.1"/>
    <property type="molecule type" value="Genomic_DNA"/>
</dbReference>
<evidence type="ECO:0000256" key="1">
    <source>
        <dbReference type="SAM" id="MobiDB-lite"/>
    </source>
</evidence>
<accession>A0A679JKT8</accession>
<feature type="transmembrane region" description="Helical" evidence="2">
    <location>
        <begin position="65"/>
        <end position="84"/>
    </location>
</feature>
<keyword evidence="4" id="KW-0614">Plasmid</keyword>
<dbReference type="InterPro" id="IPR002559">
    <property type="entry name" value="Transposase_11"/>
</dbReference>
<dbReference type="GO" id="GO:0004803">
    <property type="term" value="F:transposase activity"/>
    <property type="evidence" value="ECO:0007669"/>
    <property type="project" value="InterPro"/>
</dbReference>
<gene>
    <name evidence="4" type="ORF">MBLL_00446</name>
</gene>
<keyword evidence="2" id="KW-0472">Membrane</keyword>
<name>A0A679JKT8_9HYPH</name>
<keyword evidence="2" id="KW-1133">Transmembrane helix</keyword>
<protein>
    <recommendedName>
        <fullName evidence="3">Transposase IS4-like domain-containing protein</fullName>
    </recommendedName>
</protein>
<geneLocation type="plasmid" evidence="4">
    <name>1</name>
</geneLocation>
<reference evidence="4" key="1">
    <citation type="submission" date="2019-12" db="EMBL/GenBank/DDBJ databases">
        <authorList>
            <person name="Cremers G."/>
        </authorList>
    </citation>
    <scope>NUCLEOTIDE SEQUENCE</scope>
    <source>
        <strain evidence="4">Mbul2</strain>
        <plasmid evidence="4">1</plasmid>
    </source>
</reference>
<feature type="domain" description="Transposase IS4-like" evidence="3">
    <location>
        <begin position="23"/>
        <end position="76"/>
    </location>
</feature>
<feature type="region of interest" description="Disordered" evidence="1">
    <location>
        <begin position="1"/>
        <end position="36"/>
    </location>
</feature>